<gene>
    <name evidence="1" type="ORF">ENM46_00975</name>
</gene>
<dbReference type="Gene3D" id="3.40.50.10610">
    <property type="entry name" value="ABC-type transport auxiliary lipoprotein component"/>
    <property type="match status" value="1"/>
</dbReference>
<dbReference type="AlphaFoldDB" id="A0A7C5U2V7"/>
<evidence type="ECO:0008006" key="2">
    <source>
        <dbReference type="Google" id="ProtNLM"/>
    </source>
</evidence>
<comment type="caution">
    <text evidence="1">The sequence shown here is derived from an EMBL/GenBank/DDBJ whole genome shotgun (WGS) entry which is preliminary data.</text>
</comment>
<dbReference type="EMBL" id="DRXW01000064">
    <property type="protein sequence ID" value="HHR33503.1"/>
    <property type="molecule type" value="Genomic_DNA"/>
</dbReference>
<reference evidence="1" key="1">
    <citation type="journal article" date="2020" name="mSystems">
        <title>Genome- and Community-Level Interaction Insights into Carbon Utilization and Element Cycling Functions of Hydrothermarchaeota in Hydrothermal Sediment.</title>
        <authorList>
            <person name="Zhou Z."/>
            <person name="Liu Y."/>
            <person name="Xu W."/>
            <person name="Pan J."/>
            <person name="Luo Z.H."/>
            <person name="Li M."/>
        </authorList>
    </citation>
    <scope>NUCLEOTIDE SEQUENCE [LARGE SCALE GENOMIC DNA]</scope>
    <source>
        <strain evidence="1">SpSt-1088</strain>
    </source>
</reference>
<protein>
    <recommendedName>
        <fullName evidence="2">Curli production assembly/transport component CsgG</fullName>
    </recommendedName>
</protein>
<sequence>MKKIYLFLFLILSLVMFASSLTITDRIKLIVLSGKPGTNWSEGEVNYLLSVLEEQAVNLGRFQLFPRVDLDKILQERNLSEIGIAEAQEFGKISGYKYALLLTLSSITTEKAGTLGEYRVVSRYSLKLYNLDNAELISTKAFESIGTSSESAQKAISNAIQNMAFQIAGELRRLFRLEAYVKSFEGNYIILSGLNPALARIGMIFSTEAVSNATRLKVINIDSANGRIVTEVISGPKPSLNQRVIEEVDNVVQGVPQTTQSTVPANLERKQGITFGIGASFESSFGFGGWGLIIHSGEVLPLLIYLSVNDFEYMFYNLSVADLGAGISIGKFLGSKNYVLVGSSYVYVNFEGEEAEIWGVSLGILSDFSFGNLGLYLFSETGINYLIPFLITQIGIRYSF</sequence>
<proteinExistence type="predicted"/>
<name>A0A7C5U2V7_9BACT</name>
<accession>A0A7C5U2V7</accession>
<organism evidence="1">
    <name type="scientific">Fervidobacterium nodosum</name>
    <dbReference type="NCBI Taxonomy" id="2424"/>
    <lineage>
        <taxon>Bacteria</taxon>
        <taxon>Thermotogati</taxon>
        <taxon>Thermotogota</taxon>
        <taxon>Thermotogae</taxon>
        <taxon>Thermotogales</taxon>
        <taxon>Fervidobacteriaceae</taxon>
        <taxon>Fervidobacterium</taxon>
    </lineage>
</organism>
<evidence type="ECO:0000313" key="1">
    <source>
        <dbReference type="EMBL" id="HHR33503.1"/>
    </source>
</evidence>